<dbReference type="GO" id="GO:0050118">
    <property type="term" value="F:N-acetyldiaminopimelate deacetylase activity"/>
    <property type="evidence" value="ECO:0007669"/>
    <property type="project" value="UniProtKB-ARBA"/>
</dbReference>
<dbReference type="NCBIfam" id="TIGR01891">
    <property type="entry name" value="amidohydrolases"/>
    <property type="match status" value="1"/>
</dbReference>
<dbReference type="PANTHER" id="PTHR11014">
    <property type="entry name" value="PEPTIDASE M20 FAMILY MEMBER"/>
    <property type="match status" value="1"/>
</dbReference>
<evidence type="ECO:0000256" key="1">
    <source>
        <dbReference type="ARBA" id="ARBA00022801"/>
    </source>
</evidence>
<dbReference type="EMBL" id="QFOT01000049">
    <property type="protein sequence ID" value="PZP55824.1"/>
    <property type="molecule type" value="Genomic_DNA"/>
</dbReference>
<gene>
    <name evidence="4" type="ORF">DI586_05675</name>
</gene>
<dbReference type="Pfam" id="PF07687">
    <property type="entry name" value="M20_dimer"/>
    <property type="match status" value="1"/>
</dbReference>
<dbReference type="Gene3D" id="3.30.70.360">
    <property type="match status" value="1"/>
</dbReference>
<dbReference type="Gene3D" id="3.40.630.10">
    <property type="entry name" value="Zn peptidases"/>
    <property type="match status" value="1"/>
</dbReference>
<keyword evidence="2" id="KW-0464">Manganese</keyword>
<dbReference type="GO" id="GO:0046872">
    <property type="term" value="F:metal ion binding"/>
    <property type="evidence" value="ECO:0007669"/>
    <property type="project" value="UniProtKB-KW"/>
</dbReference>
<feature type="binding site" evidence="2">
    <location>
        <position position="104"/>
    </location>
    <ligand>
        <name>Mn(2+)</name>
        <dbReference type="ChEBI" id="CHEBI:29035"/>
        <label>2</label>
    </ligand>
</feature>
<dbReference type="FunFam" id="3.30.70.360:FF:000001">
    <property type="entry name" value="N-acetyldiaminopimelate deacetylase"/>
    <property type="match status" value="1"/>
</dbReference>
<feature type="binding site" evidence="2">
    <location>
        <position position="137"/>
    </location>
    <ligand>
        <name>Mn(2+)</name>
        <dbReference type="ChEBI" id="CHEBI:29035"/>
        <label>2</label>
    </ligand>
</feature>
<protein>
    <submittedName>
        <fullName evidence="4">Amidohydrolase</fullName>
    </submittedName>
</protein>
<reference evidence="4 5" key="1">
    <citation type="submission" date="2017-08" db="EMBL/GenBank/DDBJ databases">
        <title>Infants hospitalized years apart are colonized by the same room-sourced microbial strains.</title>
        <authorList>
            <person name="Brooks B."/>
            <person name="Olm M.R."/>
            <person name="Firek B.A."/>
            <person name="Baker R."/>
            <person name="Thomas B.C."/>
            <person name="Morowitz M.J."/>
            <person name="Banfield J.F."/>
        </authorList>
    </citation>
    <scope>NUCLEOTIDE SEQUENCE [LARGE SCALE GENOMIC DNA]</scope>
    <source>
        <strain evidence="4">S2_006_000_R2_64</strain>
    </source>
</reference>
<evidence type="ECO:0000259" key="3">
    <source>
        <dbReference type="Pfam" id="PF07687"/>
    </source>
</evidence>
<sequence>MTLSNRIPEIAEDMKVVRRELHQNPGTAYEEFFASDMVAAKLTEWGIPFERGWAGTGIVATIEGKNKGTKSIGLRADMDSLDIVEESGQAWTSKIPGKMHACGHDGHTSTLLGAAQYLSETRNFSGKVYLIFQPAEEGAAGASTMIKDGLFDKYPADQIFALHNWPWLQRGKFATRVGPILGAVDRVRITIIGSGGHAANPESTIDPVPAAAEIVLSLQTIVSRNVGPLDNAVVSVTNLNAGTGAENIIPSTASLVISVRSFKTEIRQLLKKRIHEISEGIAKLHNLSCEIDYEHGPDPTTNTKEETDLSVRVANEIFGSDNVEPDVAPWMGAEDFGDMLKVKPGCYILLGQGEADKNSPHNYGLHSNKYDFNDEILPLGIEYFVRLTETALK</sequence>
<comment type="caution">
    <text evidence="4">The sequence shown here is derived from an EMBL/GenBank/DDBJ whole genome shotgun (WGS) entry which is preliminary data.</text>
</comment>
<dbReference type="Pfam" id="PF01546">
    <property type="entry name" value="Peptidase_M20"/>
    <property type="match status" value="1"/>
</dbReference>
<dbReference type="PANTHER" id="PTHR11014:SF63">
    <property type="entry name" value="METALLOPEPTIDASE, PUTATIVE (AFU_ORTHOLOGUE AFUA_6G09600)-RELATED"/>
    <property type="match status" value="1"/>
</dbReference>
<dbReference type="InterPro" id="IPR036264">
    <property type="entry name" value="Bact_exopeptidase_dim_dom"/>
</dbReference>
<feature type="binding site" evidence="2">
    <location>
        <position position="163"/>
    </location>
    <ligand>
        <name>Mn(2+)</name>
        <dbReference type="ChEBI" id="CHEBI:29035"/>
        <label>2</label>
    </ligand>
</feature>
<evidence type="ECO:0000313" key="5">
    <source>
        <dbReference type="Proteomes" id="UP000249739"/>
    </source>
</evidence>
<keyword evidence="2" id="KW-0479">Metal-binding</keyword>
<feature type="binding site" evidence="2">
    <location>
        <position position="102"/>
    </location>
    <ligand>
        <name>Mn(2+)</name>
        <dbReference type="ChEBI" id="CHEBI:29035"/>
        <label>2</label>
    </ligand>
</feature>
<evidence type="ECO:0000313" key="4">
    <source>
        <dbReference type="EMBL" id="PZP55824.1"/>
    </source>
</evidence>
<dbReference type="PIRSF" id="PIRSF005962">
    <property type="entry name" value="Pept_M20D_amidohydro"/>
    <property type="match status" value="1"/>
</dbReference>
<organism evidence="4 5">
    <name type="scientific">Micavibrio aeruginosavorus</name>
    <dbReference type="NCBI Taxonomy" id="349221"/>
    <lineage>
        <taxon>Bacteria</taxon>
        <taxon>Pseudomonadati</taxon>
        <taxon>Bdellovibrionota</taxon>
        <taxon>Bdellovibrionia</taxon>
        <taxon>Bdellovibrionales</taxon>
        <taxon>Pseudobdellovibrionaceae</taxon>
        <taxon>Micavibrio</taxon>
    </lineage>
</organism>
<comment type="cofactor">
    <cofactor evidence="2">
        <name>Mn(2+)</name>
        <dbReference type="ChEBI" id="CHEBI:29035"/>
    </cofactor>
    <text evidence="2">The Mn(2+) ion enhances activity.</text>
</comment>
<feature type="binding site" evidence="2">
    <location>
        <position position="366"/>
    </location>
    <ligand>
        <name>Mn(2+)</name>
        <dbReference type="ChEBI" id="CHEBI:29035"/>
        <label>2</label>
    </ligand>
</feature>
<keyword evidence="1 4" id="KW-0378">Hydrolase</keyword>
<evidence type="ECO:0000256" key="2">
    <source>
        <dbReference type="PIRSR" id="PIRSR005962-1"/>
    </source>
</evidence>
<dbReference type="SUPFAM" id="SSF53187">
    <property type="entry name" value="Zn-dependent exopeptidases"/>
    <property type="match status" value="1"/>
</dbReference>
<proteinExistence type="predicted"/>
<feature type="domain" description="Peptidase M20 dimerisation" evidence="3">
    <location>
        <begin position="187"/>
        <end position="280"/>
    </location>
</feature>
<dbReference type="InterPro" id="IPR017439">
    <property type="entry name" value="Amidohydrolase"/>
</dbReference>
<dbReference type="SUPFAM" id="SSF55031">
    <property type="entry name" value="Bacterial exopeptidase dimerisation domain"/>
    <property type="match status" value="1"/>
</dbReference>
<dbReference type="GO" id="GO:0019877">
    <property type="term" value="P:diaminopimelate biosynthetic process"/>
    <property type="evidence" value="ECO:0007669"/>
    <property type="project" value="UniProtKB-ARBA"/>
</dbReference>
<dbReference type="InterPro" id="IPR002933">
    <property type="entry name" value="Peptidase_M20"/>
</dbReference>
<accession>A0A2W5FN83</accession>
<name>A0A2W5FN83_9BACT</name>
<dbReference type="AlphaFoldDB" id="A0A2W5FN83"/>
<dbReference type="InterPro" id="IPR011650">
    <property type="entry name" value="Peptidase_M20_dimer"/>
</dbReference>
<dbReference type="CDD" id="cd05666">
    <property type="entry name" value="M20_Acy1-like"/>
    <property type="match status" value="1"/>
</dbReference>
<dbReference type="Proteomes" id="UP000249739">
    <property type="component" value="Unassembled WGS sequence"/>
</dbReference>